<reference evidence="2 3" key="1">
    <citation type="journal article" date="2014" name="Int. J. Syst. Evol. Microbiol.">
        <title>Complete genome sequence of Corynebacterium casei LMG S-19264T (=DSM 44701T), isolated from a smear-ripened cheese.</title>
        <authorList>
            <consortium name="US DOE Joint Genome Institute (JGI-PGF)"/>
            <person name="Walter F."/>
            <person name="Albersmeier A."/>
            <person name="Kalinowski J."/>
            <person name="Ruckert C."/>
        </authorList>
    </citation>
    <scope>NUCLEOTIDE SEQUENCE [LARGE SCALE GENOMIC DNA]</scope>
    <source>
        <strain evidence="2 3">CGMCC 1.16330</strain>
    </source>
</reference>
<dbReference type="SUPFAM" id="SSF56235">
    <property type="entry name" value="N-terminal nucleophile aminohydrolases (Ntn hydrolases)"/>
    <property type="match status" value="1"/>
</dbReference>
<dbReference type="PANTHER" id="PTHR43199">
    <property type="entry name" value="GLUTATHIONE HYDROLASE"/>
    <property type="match status" value="1"/>
</dbReference>
<sequence>MASSLPRRHPRGPAGVALAALLVLSLAPGCAAVDSLIPRIDSGPRVGQPGYVRGFLGGVAAEEPRAALVAREVLSAGGSATDAAVAAGLTLAVTLPSRAGLGGGGACLVFEPDRRSGAEAVVFPAGARSGALPGGADRPAAVPMLARGLFALHTRGGRRPFEELLAEAERLARLGTPVSRALAQDLAAVHGPLFADPAARAVFARPDGAPLAEGDRLVQADLAATLATLRISGVGDLHQGGFARRLAEASVRAGGGLTVAELRSGVPRILPAAQLRAGNDVVAFLPPEADGGLGATAAAWQQGAGDPARILSVVTPVSAGPGFGASTALVTLDRDGGAVACAFSMNNLFGTGRVAQGTGILLAAAPNLGAVAPAPLAAALASNANLRAFRAAVAGSGQQAAPVAVAATMAQILGGAAPAAAITAAAPEPARVVAIGCSRYLPGYAESCAAASDPRGAGAALGGSER</sequence>
<dbReference type="PANTHER" id="PTHR43199:SF1">
    <property type="entry name" value="GLUTATHIONE HYDROLASE PROENZYME"/>
    <property type="match status" value="1"/>
</dbReference>
<accession>A0A8J2ZA21</accession>
<evidence type="ECO:0000313" key="3">
    <source>
        <dbReference type="Proteomes" id="UP000597507"/>
    </source>
</evidence>
<dbReference type="EMBL" id="BMKS01000003">
    <property type="protein sequence ID" value="GGG27265.1"/>
    <property type="molecule type" value="Genomic_DNA"/>
</dbReference>
<comment type="caution">
    <text evidence="2">The sequence shown here is derived from an EMBL/GenBank/DDBJ whole genome shotgun (WGS) entry which is preliminary data.</text>
</comment>
<evidence type="ECO:0000256" key="1">
    <source>
        <dbReference type="ARBA" id="ARBA00009381"/>
    </source>
</evidence>
<evidence type="ECO:0000313" key="2">
    <source>
        <dbReference type="EMBL" id="GGG27265.1"/>
    </source>
</evidence>
<dbReference type="InterPro" id="IPR051792">
    <property type="entry name" value="GGT_bact"/>
</dbReference>
<dbReference type="PRINTS" id="PR01210">
    <property type="entry name" value="GGTRANSPTASE"/>
</dbReference>
<protein>
    <submittedName>
        <fullName evidence="2">Gamma-glutamyltranspeptidase</fullName>
    </submittedName>
</protein>
<organism evidence="2 3">
    <name type="scientific">Caldovatus sediminis</name>
    <dbReference type="NCBI Taxonomy" id="2041189"/>
    <lineage>
        <taxon>Bacteria</taxon>
        <taxon>Pseudomonadati</taxon>
        <taxon>Pseudomonadota</taxon>
        <taxon>Alphaproteobacteria</taxon>
        <taxon>Acetobacterales</taxon>
        <taxon>Roseomonadaceae</taxon>
        <taxon>Caldovatus</taxon>
    </lineage>
</organism>
<name>A0A8J2ZA21_9PROT</name>
<keyword evidence="3" id="KW-1185">Reference proteome</keyword>
<dbReference type="AlphaFoldDB" id="A0A8J2ZA21"/>
<comment type="similarity">
    <text evidence="1">Belongs to the gamma-glutamyltransferase family.</text>
</comment>
<dbReference type="InterPro" id="IPR029055">
    <property type="entry name" value="Ntn_hydrolases_N"/>
</dbReference>
<proteinExistence type="inferred from homology"/>
<dbReference type="Proteomes" id="UP000597507">
    <property type="component" value="Unassembled WGS sequence"/>
</dbReference>
<gene>
    <name evidence="2" type="ORF">GCM10010964_13990</name>
</gene>
<dbReference type="Pfam" id="PF01019">
    <property type="entry name" value="G_glu_transpept"/>
    <property type="match status" value="1"/>
</dbReference>